<sequence length="70" mass="8470">MSNVKRCVVYPKDVMAMTGRSERYCQLLLWKIRKFYKKKPKQFVSIEEFSRFSGIPVREIERFFNAKENS</sequence>
<proteinExistence type="predicted"/>
<evidence type="ECO:0000313" key="2">
    <source>
        <dbReference type="Proteomes" id="UP001201449"/>
    </source>
</evidence>
<reference evidence="1 2" key="1">
    <citation type="submission" date="2022-01" db="EMBL/GenBank/DDBJ databases">
        <title>Mariniradius saccharolyticus sp. nov., isolated from sediment of a river.</title>
        <authorList>
            <person name="Liu H."/>
        </authorList>
    </citation>
    <scope>NUCLEOTIDE SEQUENCE [LARGE SCALE GENOMIC DNA]</scope>
    <source>
        <strain evidence="1 2">RY-2</strain>
    </source>
</reference>
<evidence type="ECO:0000313" key="1">
    <source>
        <dbReference type="EMBL" id="MCF1753184.1"/>
    </source>
</evidence>
<name>A0ABS9C110_9BACT</name>
<dbReference type="EMBL" id="JAKEVZ010000022">
    <property type="protein sequence ID" value="MCF1753184.1"/>
    <property type="molecule type" value="Genomic_DNA"/>
</dbReference>
<comment type="caution">
    <text evidence="1">The sequence shown here is derived from an EMBL/GenBank/DDBJ whole genome shotgun (WGS) entry which is preliminary data.</text>
</comment>
<keyword evidence="2" id="KW-1185">Reference proteome</keyword>
<gene>
    <name evidence="1" type="ORF">L0U89_19140</name>
</gene>
<dbReference type="RefSeq" id="WP_234862996.1">
    <property type="nucleotide sequence ID" value="NZ_JAKEVZ010000022.1"/>
</dbReference>
<dbReference type="Proteomes" id="UP001201449">
    <property type="component" value="Unassembled WGS sequence"/>
</dbReference>
<organism evidence="1 2">
    <name type="scientific">Mariniradius sediminis</name>
    <dbReference type="NCBI Taxonomy" id="2909237"/>
    <lineage>
        <taxon>Bacteria</taxon>
        <taxon>Pseudomonadati</taxon>
        <taxon>Bacteroidota</taxon>
        <taxon>Cytophagia</taxon>
        <taxon>Cytophagales</taxon>
        <taxon>Cyclobacteriaceae</taxon>
        <taxon>Mariniradius</taxon>
    </lineage>
</organism>
<accession>A0ABS9C110</accession>
<protein>
    <submittedName>
        <fullName evidence="1">Uncharacterized protein</fullName>
    </submittedName>
</protein>